<dbReference type="Proteomes" id="UP000475862">
    <property type="component" value="Unassembled WGS sequence"/>
</dbReference>
<keyword evidence="4" id="KW-1185">Reference proteome</keyword>
<feature type="coiled-coil region" evidence="1">
    <location>
        <begin position="448"/>
        <end position="514"/>
    </location>
</feature>
<name>A0A6G0TI97_APHGL</name>
<sequence>MSFIDDEKCNILSQDLLVYITYLEEAFNNIEESEEKIIIQEWLFMILEHLHDDVDEARIRNMALSQMLMDIECNKLRIPFNERPSCRSYAELVERLKAALNQNATLEDEDDNEPEDIQEPNNREMDVAEFDNLMSADNRTYVAIRTLPNGGGLFGYVAITMGDGKDTQWLDSNGKPIPTPVPYNLRVEQIKSDAQQESSVFEEEMTDAKQVWSVLRSRKSICLRNEFYDFYKTLYEDVQQEMIAEADTCVIRKCAHPFITKLLEYLVVDLKAIGVSDLQIFNKINLLSILKKQIKSVICQIEKRTDNLETAMKVSTISPMDLLPTKCCYSFISSTLWTELHQRRPGTKYINILSYQYPQYFLPKYFSVLIQQKKMVLNTISKKYCKILDEMFEDLGASIMSNMMKYKDAHWEWHLAQEIVDAYNKEKAFKDSLCSVESSVDDSTESFLAVLLNEIDMSQQKLKATEKKNNQLKEQLTKMTNEILDKERVYTRVIYEFEEQIDKLQKQINVEKRDIVIRKNTIVELQRKREEILKKAG</sequence>
<evidence type="ECO:0000313" key="4">
    <source>
        <dbReference type="Proteomes" id="UP000475862"/>
    </source>
</evidence>
<dbReference type="InterPro" id="IPR027831">
    <property type="entry name" value="DUF4485"/>
</dbReference>
<evidence type="ECO:0000259" key="2">
    <source>
        <dbReference type="Pfam" id="PF14846"/>
    </source>
</evidence>
<evidence type="ECO:0000256" key="1">
    <source>
        <dbReference type="SAM" id="Coils"/>
    </source>
</evidence>
<organism evidence="3 4">
    <name type="scientific">Aphis glycines</name>
    <name type="common">Soybean aphid</name>
    <dbReference type="NCBI Taxonomy" id="307491"/>
    <lineage>
        <taxon>Eukaryota</taxon>
        <taxon>Metazoa</taxon>
        <taxon>Ecdysozoa</taxon>
        <taxon>Arthropoda</taxon>
        <taxon>Hexapoda</taxon>
        <taxon>Insecta</taxon>
        <taxon>Pterygota</taxon>
        <taxon>Neoptera</taxon>
        <taxon>Paraneoptera</taxon>
        <taxon>Hemiptera</taxon>
        <taxon>Sternorrhyncha</taxon>
        <taxon>Aphidomorpha</taxon>
        <taxon>Aphidoidea</taxon>
        <taxon>Aphididae</taxon>
        <taxon>Aphidini</taxon>
        <taxon>Aphis</taxon>
        <taxon>Aphis</taxon>
    </lineage>
</organism>
<dbReference type="Pfam" id="PF14846">
    <property type="entry name" value="DUF4485"/>
    <property type="match status" value="1"/>
</dbReference>
<dbReference type="AlphaFoldDB" id="A0A6G0TI97"/>
<dbReference type="OrthoDB" id="6587928at2759"/>
<reference evidence="3 4" key="1">
    <citation type="submission" date="2019-08" db="EMBL/GenBank/DDBJ databases">
        <title>The genome of the soybean aphid Biotype 1, its phylome, world population structure and adaptation to the North American continent.</title>
        <authorList>
            <person name="Giordano R."/>
            <person name="Donthu R.K."/>
            <person name="Hernandez A.G."/>
            <person name="Wright C.L."/>
            <person name="Zimin A.V."/>
        </authorList>
    </citation>
    <scope>NUCLEOTIDE SEQUENCE [LARGE SCALE GENOMIC DNA]</scope>
    <source>
        <tissue evidence="3">Whole aphids</tissue>
    </source>
</reference>
<protein>
    <recommendedName>
        <fullName evidence="2">DUF4485 domain-containing protein</fullName>
    </recommendedName>
</protein>
<gene>
    <name evidence="3" type="ORF">AGLY_009342</name>
</gene>
<evidence type="ECO:0000313" key="3">
    <source>
        <dbReference type="EMBL" id="KAE9533301.1"/>
    </source>
</evidence>
<keyword evidence="1" id="KW-0175">Coiled coil</keyword>
<comment type="caution">
    <text evidence="3">The sequence shown here is derived from an EMBL/GenBank/DDBJ whole genome shotgun (WGS) entry which is preliminary data.</text>
</comment>
<proteinExistence type="predicted"/>
<feature type="domain" description="DUF4485" evidence="2">
    <location>
        <begin position="13"/>
        <end position="85"/>
    </location>
</feature>
<accession>A0A6G0TI97</accession>
<dbReference type="EMBL" id="VYZN01000036">
    <property type="protein sequence ID" value="KAE9533301.1"/>
    <property type="molecule type" value="Genomic_DNA"/>
</dbReference>